<organism evidence="1 2">
    <name type="scientific">Bacteroides caccae</name>
    <dbReference type="NCBI Taxonomy" id="47678"/>
    <lineage>
        <taxon>Bacteria</taxon>
        <taxon>Pseudomonadati</taxon>
        <taxon>Bacteroidota</taxon>
        <taxon>Bacteroidia</taxon>
        <taxon>Bacteroidales</taxon>
        <taxon>Bacteroidaceae</taxon>
        <taxon>Bacteroides</taxon>
    </lineage>
</organism>
<evidence type="ECO:0000313" key="2">
    <source>
        <dbReference type="Proteomes" id="UP000095725"/>
    </source>
</evidence>
<dbReference type="RefSeq" id="WP_055256476.1">
    <property type="nucleotide sequence ID" value="NZ_CZBL01000010.1"/>
</dbReference>
<protein>
    <submittedName>
        <fullName evidence="1">Uncharacterized protein</fullName>
    </submittedName>
</protein>
<name>A0A174VCB4_9BACE</name>
<dbReference type="EMBL" id="CZBL01000010">
    <property type="protein sequence ID" value="CUQ29927.1"/>
    <property type="molecule type" value="Genomic_DNA"/>
</dbReference>
<proteinExistence type="predicted"/>
<dbReference type="AlphaFoldDB" id="A0A174VCB4"/>
<dbReference type="Proteomes" id="UP000095725">
    <property type="component" value="Unassembled WGS sequence"/>
</dbReference>
<sequence>MRKIVLLSFANTDYSDSLVRLKKETEAFPFDKRFFLTEKDLQPELRKKIHWFKHRRGYGYWRWKGFIIYNQLQELEDDDILVYSDAGNVFNCKGIPRFLEYIKMLDNSTSGILAFQEIYKEKVYTKADLFEFLNVNKEDPIIESNQLLSGCIFLKKNNITLTLCKQWYDININHYDLITDKKSKAPNYDGFIENRHDQSVFSLLAKRCNPIILNTDEFIAVDNDWDKLSEKPIQARRARYGDQSLKKKVKRFLLRPLILLIRWYIIIFENMDMQRPFQIKGRTY</sequence>
<gene>
    <name evidence="1" type="ORF">ERS852558_02493</name>
</gene>
<accession>A0A174VCB4</accession>
<evidence type="ECO:0000313" key="1">
    <source>
        <dbReference type="EMBL" id="CUQ29927.1"/>
    </source>
</evidence>
<reference evidence="1 2" key="1">
    <citation type="submission" date="2015-09" db="EMBL/GenBank/DDBJ databases">
        <authorList>
            <consortium name="Pathogen Informatics"/>
        </authorList>
    </citation>
    <scope>NUCLEOTIDE SEQUENCE [LARGE SCALE GENOMIC DNA]</scope>
    <source>
        <strain evidence="1 2">2789STDY5834946</strain>
    </source>
</reference>